<comment type="caution">
    <text evidence="1">The sequence shown here is derived from an EMBL/GenBank/DDBJ whole genome shotgun (WGS) entry which is preliminary data.</text>
</comment>
<evidence type="ECO:0000313" key="1">
    <source>
        <dbReference type="EMBL" id="OMJ22675.1"/>
    </source>
</evidence>
<dbReference type="AlphaFoldDB" id="A0A1R1Y793"/>
<accession>A0A1R1Y793</accession>
<evidence type="ECO:0000313" key="2">
    <source>
        <dbReference type="Proteomes" id="UP000187283"/>
    </source>
</evidence>
<dbReference type="Proteomes" id="UP000187283">
    <property type="component" value="Unassembled WGS sequence"/>
</dbReference>
<gene>
    <name evidence="1" type="ORF">AYI70_g2720</name>
</gene>
<dbReference type="EMBL" id="LSSN01000708">
    <property type="protein sequence ID" value="OMJ22675.1"/>
    <property type="molecule type" value="Genomic_DNA"/>
</dbReference>
<name>A0A1R1Y793_9FUNG</name>
<keyword evidence="2" id="KW-1185">Reference proteome</keyword>
<reference evidence="1 2" key="1">
    <citation type="submission" date="2017-01" db="EMBL/GenBank/DDBJ databases">
        <authorList>
            <person name="Mah S.A."/>
            <person name="Swanson W.J."/>
            <person name="Moy G.W."/>
            <person name="Vacquier V.D."/>
        </authorList>
    </citation>
    <scope>NUCLEOTIDE SEQUENCE [LARGE SCALE GENOMIC DNA]</scope>
    <source>
        <strain evidence="1 2">GSMNP</strain>
    </source>
</reference>
<sequence length="64" mass="7128">MLYKKVAQQTPLRPCRASVPVMRRVKGIGEHLILSRINVRCKEMASRNFAVANTIFGGRSVGTL</sequence>
<protein>
    <submittedName>
        <fullName evidence="1">Uncharacterized protein</fullName>
    </submittedName>
</protein>
<proteinExistence type="predicted"/>
<organism evidence="1 2">
    <name type="scientific">Smittium culicis</name>
    <dbReference type="NCBI Taxonomy" id="133412"/>
    <lineage>
        <taxon>Eukaryota</taxon>
        <taxon>Fungi</taxon>
        <taxon>Fungi incertae sedis</taxon>
        <taxon>Zoopagomycota</taxon>
        <taxon>Kickxellomycotina</taxon>
        <taxon>Harpellomycetes</taxon>
        <taxon>Harpellales</taxon>
        <taxon>Legeriomycetaceae</taxon>
        <taxon>Smittium</taxon>
    </lineage>
</organism>
<feature type="non-terminal residue" evidence="1">
    <location>
        <position position="64"/>
    </location>
</feature>